<sequence>MAEGTTAPASTRHAWLVLSRDSDVIGLTLKNKKVYFQPLARLPFSVAPDGEITVSNKWTACCQLDSLQTALLDREDATHFAMTLGHYEATDPSVAKIADWLNDGEGVLDPETWLQVKAAWQELLLQQLGEDNPTLLSDEMTRPQKRFNAPFTRPDSWIKLQPTGSQTHDLAVHVADVQPSQSGVRMLHRDRVSGHIGSYTAFAPQLAKKTGEEDGPWRASVGAQTARVSQAPDATARNPPDLDRTTQLSQGWSQNYCNSPGVALSVASLNDKFSTLAGEDPVNLIKTWLNMEAAMKRGFKQHSQSQTSAVGV</sequence>
<name>A0AA38LXW8_9TREE</name>
<evidence type="ECO:0000256" key="1">
    <source>
        <dbReference type="SAM" id="MobiDB-lite"/>
    </source>
</evidence>
<dbReference type="GeneID" id="77731141"/>
<comment type="caution">
    <text evidence="2">The sequence shown here is derived from an EMBL/GenBank/DDBJ whole genome shotgun (WGS) entry which is preliminary data.</text>
</comment>
<proteinExistence type="predicted"/>
<dbReference type="RefSeq" id="XP_052947728.1">
    <property type="nucleotide sequence ID" value="XM_053091936.1"/>
</dbReference>
<dbReference type="AlphaFoldDB" id="A0AA38LXW8"/>
<feature type="region of interest" description="Disordered" evidence="1">
    <location>
        <begin position="210"/>
        <end position="247"/>
    </location>
</feature>
<dbReference type="EMBL" id="JAKWFO010000003">
    <property type="protein sequence ID" value="KAI9637951.1"/>
    <property type="molecule type" value="Genomic_DNA"/>
</dbReference>
<dbReference type="Proteomes" id="UP001164286">
    <property type="component" value="Unassembled WGS sequence"/>
</dbReference>
<keyword evidence="3" id="KW-1185">Reference proteome</keyword>
<accession>A0AA38LXW8</accession>
<gene>
    <name evidence="2" type="ORF">MKK02DRAFT_42331</name>
</gene>
<evidence type="ECO:0000313" key="2">
    <source>
        <dbReference type="EMBL" id="KAI9637951.1"/>
    </source>
</evidence>
<reference evidence="2" key="1">
    <citation type="journal article" date="2022" name="G3 (Bethesda)">
        <title>High quality genome of the basidiomycete yeast Dioszegia hungarica PDD-24b-2 isolated from cloud water.</title>
        <authorList>
            <person name="Jarrige D."/>
            <person name="Haridas S."/>
            <person name="Bleykasten-Grosshans C."/>
            <person name="Joly M."/>
            <person name="Nadalig T."/>
            <person name="Sancelme M."/>
            <person name="Vuilleumier S."/>
            <person name="Grigoriev I.V."/>
            <person name="Amato P."/>
            <person name="Bringel F."/>
        </authorList>
    </citation>
    <scope>NUCLEOTIDE SEQUENCE</scope>
    <source>
        <strain evidence="2">PDD-24b-2</strain>
    </source>
</reference>
<evidence type="ECO:0000313" key="3">
    <source>
        <dbReference type="Proteomes" id="UP001164286"/>
    </source>
</evidence>
<organism evidence="2 3">
    <name type="scientific">Dioszegia hungarica</name>
    <dbReference type="NCBI Taxonomy" id="4972"/>
    <lineage>
        <taxon>Eukaryota</taxon>
        <taxon>Fungi</taxon>
        <taxon>Dikarya</taxon>
        <taxon>Basidiomycota</taxon>
        <taxon>Agaricomycotina</taxon>
        <taxon>Tremellomycetes</taxon>
        <taxon>Tremellales</taxon>
        <taxon>Bulleribasidiaceae</taxon>
        <taxon>Dioszegia</taxon>
    </lineage>
</organism>
<protein>
    <submittedName>
        <fullName evidence="2">Uncharacterized protein</fullName>
    </submittedName>
</protein>